<accession>A0ACC5R3E8</accession>
<keyword evidence="2" id="KW-1185">Reference proteome</keyword>
<dbReference type="Proteomes" id="UP000616151">
    <property type="component" value="Unassembled WGS sequence"/>
</dbReference>
<dbReference type="EMBL" id="JAENHL010000007">
    <property type="protein sequence ID" value="MBK1867191.1"/>
    <property type="molecule type" value="Genomic_DNA"/>
</dbReference>
<evidence type="ECO:0000313" key="1">
    <source>
        <dbReference type="EMBL" id="MBK1867191.1"/>
    </source>
</evidence>
<proteinExistence type="predicted"/>
<organism evidence="1 2">
    <name type="scientific">Taklimakanibacter albus</name>
    <dbReference type="NCBI Taxonomy" id="2800327"/>
    <lineage>
        <taxon>Bacteria</taxon>
        <taxon>Pseudomonadati</taxon>
        <taxon>Pseudomonadota</taxon>
        <taxon>Alphaproteobacteria</taxon>
        <taxon>Hyphomicrobiales</taxon>
        <taxon>Aestuariivirgaceae</taxon>
        <taxon>Taklimakanibacter</taxon>
    </lineage>
</organism>
<sequence>MAGRSKTGVFRFKRHVHLLLLSSALLSFSTLALAAAKNTPVRFAIPAQPLAAALENFAHKTGWQVGYATASLRTTKTQAISGTMSPEEALRVMLAGTGIEIRMTGPRSAALIVPETFAAKVPDDPSGVLDPIVVIAKDGKAKASDAPYETPGSSNYISGDDIQRTPPTSVGDMLKTAPGVMPSGNRVGASMDVNIRGLQGQNRVNVMVDGTRQTNNSYRGYRGSRNEVYVDPDFIGGIDISKGPFGGTGGVGAMGGVVNMRLLEAGDIVREGQDYTARIKTAIGNNTIGPNNAESTDIRNDGSEFFNGEAWMGNAVIATVKDDYELVAGFSRRKSGNYFAGSKGKSTFLDNRNPWVAPTEKKISPIGPGDEVFNTSQDITSFLAKGKYKWGDGHSLGLGYTFYHNEYGEFDETLLLFAQSSFFIPVTQYELSETTTHTVKTTYDYKPENNRYIALSANLWFSDVESSSGVIKAYSAGANSASASNYGGDAANLSSFDTPLGLLSMNNGTEFVLEQAREESPVTVGLFGVNPSGDRLLASAFNQSKLDITDWLTLAGSLRYDYYETKGKGDLADAPEKNGSRVNPSASVTVEPFEGIQLFGTYLEGWRPPSLREAASRQTEYLVPNPDLDPELSRNYEFGLNILRNDVFFAGDKFRFKAVRFDNTYDDYIIRMRRLSDGLYSWDNIDKAEFRGYEFSAAYDAGYAFLESTFTKYDHVSYCNEAQPNRPRCDFSVAGTDYGLMAIPPKYSGTVTAGVRLFEEALTFGGRAYFFGRRYGGYKVVPGAVNSPVYYDAKTVFDLFGNYKIDETFTVDFSLENVGDEYYLDPLSTGLVPSPGRTLRMGLTATF</sequence>
<protein>
    <submittedName>
        <fullName evidence="1">TonB-dependent receptor</fullName>
    </submittedName>
</protein>
<reference evidence="1" key="1">
    <citation type="submission" date="2021-01" db="EMBL/GenBank/DDBJ databases">
        <authorList>
            <person name="Sun Q."/>
        </authorList>
    </citation>
    <scope>NUCLEOTIDE SEQUENCE</scope>
    <source>
        <strain evidence="1">YIM B02566</strain>
    </source>
</reference>
<keyword evidence="1" id="KW-0675">Receptor</keyword>
<name>A0ACC5R3E8_9HYPH</name>
<evidence type="ECO:0000313" key="2">
    <source>
        <dbReference type="Proteomes" id="UP000616151"/>
    </source>
</evidence>
<gene>
    <name evidence="1" type="ORF">JHL16_12615</name>
</gene>
<comment type="caution">
    <text evidence="1">The sequence shown here is derived from an EMBL/GenBank/DDBJ whole genome shotgun (WGS) entry which is preliminary data.</text>
</comment>